<organism evidence="6 7">
    <name type="scientific">Zizania palustris</name>
    <name type="common">Northern wild rice</name>
    <dbReference type="NCBI Taxonomy" id="103762"/>
    <lineage>
        <taxon>Eukaryota</taxon>
        <taxon>Viridiplantae</taxon>
        <taxon>Streptophyta</taxon>
        <taxon>Embryophyta</taxon>
        <taxon>Tracheophyta</taxon>
        <taxon>Spermatophyta</taxon>
        <taxon>Magnoliopsida</taxon>
        <taxon>Liliopsida</taxon>
        <taxon>Poales</taxon>
        <taxon>Poaceae</taxon>
        <taxon>BOP clade</taxon>
        <taxon>Oryzoideae</taxon>
        <taxon>Oryzeae</taxon>
        <taxon>Zizaniinae</taxon>
        <taxon>Zizania</taxon>
    </lineage>
</organism>
<evidence type="ECO:0000313" key="6">
    <source>
        <dbReference type="EMBL" id="KAG8076629.1"/>
    </source>
</evidence>
<dbReference type="GO" id="GO:0016020">
    <property type="term" value="C:membrane"/>
    <property type="evidence" value="ECO:0007669"/>
    <property type="project" value="UniProtKB-SubCell"/>
</dbReference>
<keyword evidence="7" id="KW-1185">Reference proteome</keyword>
<reference evidence="6" key="1">
    <citation type="journal article" date="2021" name="bioRxiv">
        <title>Whole Genome Assembly and Annotation of Northern Wild Rice, Zizania palustris L., Supports a Whole Genome Duplication in the Zizania Genus.</title>
        <authorList>
            <person name="Haas M."/>
            <person name="Kono T."/>
            <person name="Macchietto M."/>
            <person name="Millas R."/>
            <person name="McGilp L."/>
            <person name="Shao M."/>
            <person name="Duquette J."/>
            <person name="Hirsch C.N."/>
            <person name="Kimball J."/>
        </authorList>
    </citation>
    <scope>NUCLEOTIDE SEQUENCE</scope>
    <source>
        <tissue evidence="6">Fresh leaf tissue</tissue>
    </source>
</reference>
<dbReference type="EMBL" id="JAAALK010000283">
    <property type="protein sequence ID" value="KAG8076629.1"/>
    <property type="molecule type" value="Genomic_DNA"/>
</dbReference>
<comment type="subcellular location">
    <subcellularLocation>
        <location evidence="1">Membrane</location>
        <topology evidence="1">Multi-pass membrane protein</topology>
    </subcellularLocation>
</comment>
<evidence type="ECO:0000313" key="7">
    <source>
        <dbReference type="Proteomes" id="UP000729402"/>
    </source>
</evidence>
<reference evidence="6" key="2">
    <citation type="submission" date="2021-02" db="EMBL/GenBank/DDBJ databases">
        <authorList>
            <person name="Kimball J.A."/>
            <person name="Haas M.W."/>
            <person name="Macchietto M."/>
            <person name="Kono T."/>
            <person name="Duquette J."/>
            <person name="Shao M."/>
        </authorList>
    </citation>
    <scope>NUCLEOTIDE SEQUENCE</scope>
    <source>
        <tissue evidence="6">Fresh leaf tissue</tissue>
    </source>
</reference>
<evidence type="ECO:0000256" key="4">
    <source>
        <dbReference type="ARBA" id="ARBA00023136"/>
    </source>
</evidence>
<evidence type="ECO:0000256" key="3">
    <source>
        <dbReference type="ARBA" id="ARBA00022989"/>
    </source>
</evidence>
<comment type="caution">
    <text evidence="6">The sequence shown here is derived from an EMBL/GenBank/DDBJ whole genome shotgun (WGS) entry which is preliminary data.</text>
</comment>
<evidence type="ECO:0000256" key="5">
    <source>
        <dbReference type="SAM" id="MobiDB-lite"/>
    </source>
</evidence>
<gene>
    <name evidence="6" type="ORF">GUJ93_ZPchr0006g43686</name>
</gene>
<dbReference type="Proteomes" id="UP000729402">
    <property type="component" value="Unassembled WGS sequence"/>
</dbReference>
<dbReference type="OrthoDB" id="566010at2759"/>
<sequence length="228" mass="25559">MAMATSTFSPPASQLALRRQPGAAGRYHLLSFPRLRAAAEEAPVEAPSKPLPSPAASNGAAVKAKEPEPTPLPRFRDSRWVNGTWDLKQFDKSGAVDWDAVIDAEARRRKWLEDCPEATSPDEAVVFDTSIIPWWAWMKRFHLPEAEKLNGRAAMIGFFMAYFVDSLTGVGLVDQMGNFFCKTLLFVAVAGVLLVRKNEDIETVKKLIDETTFYDKQWQATWQDEPKN</sequence>
<accession>A0A8J5TD58</accession>
<proteinExistence type="predicted"/>
<evidence type="ECO:0000256" key="1">
    <source>
        <dbReference type="ARBA" id="ARBA00004141"/>
    </source>
</evidence>
<keyword evidence="4" id="KW-0472">Membrane</keyword>
<feature type="compositionally biased region" description="Basic and acidic residues" evidence="5">
    <location>
        <begin position="63"/>
        <end position="75"/>
    </location>
</feature>
<evidence type="ECO:0000256" key="2">
    <source>
        <dbReference type="ARBA" id="ARBA00022692"/>
    </source>
</evidence>
<keyword evidence="2" id="KW-0812">Transmembrane</keyword>
<name>A0A8J5TD58_ZIZPA</name>
<protein>
    <recommendedName>
        <fullName evidence="8">Lil3 protein</fullName>
    </recommendedName>
</protein>
<dbReference type="PANTHER" id="PTHR14154">
    <property type="entry name" value="UPF0041 BRAIN PROTEIN 44-RELATED"/>
    <property type="match status" value="1"/>
</dbReference>
<dbReference type="AlphaFoldDB" id="A0A8J5TD58"/>
<feature type="region of interest" description="Disordered" evidence="5">
    <location>
        <begin position="41"/>
        <end position="75"/>
    </location>
</feature>
<keyword evidence="3" id="KW-1133">Transmembrane helix</keyword>
<evidence type="ECO:0008006" key="8">
    <source>
        <dbReference type="Google" id="ProtNLM"/>
    </source>
</evidence>